<dbReference type="Proteomes" id="UP000295252">
    <property type="component" value="Chromosome V"/>
</dbReference>
<sequence>MVSSKKEVSSEFLPFLRVYKDGSVERFLDSPYVPPALEDPATGVSSKDITISPGISARIYLPKLPTTTQKLPILAYFHGGAFCIESAFSFLSQRYISTLASQAKVLVVSVEYRLAPENPIPTAYEDSWAALQWIASHSSNDQNYKKEPWLLNHADFNRVFVGGDSSGANIAHNLSLRAGRESLQGGMSIHGVLLSHPYFLSSKPISLEPSSDDDVDKNLLYKAWEFAYPNAPGGFDNPLINPFSNEAPSLSSLQCSRLLVCVAEKDELRERGVRYFNAIKKSGWKGKVELFEVEGEDHCFQIFDIERGNAKIMFKRLASFLSAPLN</sequence>
<evidence type="ECO:0000313" key="3">
    <source>
        <dbReference type="EMBL" id="CDO99023.1"/>
    </source>
</evidence>
<dbReference type="Gene3D" id="3.40.50.1820">
    <property type="entry name" value="alpha/beta hydrolase"/>
    <property type="match status" value="1"/>
</dbReference>
<dbReference type="OMA" id="GFPFIRI"/>
<dbReference type="ESTHER" id="cofca-a0a068tuj7">
    <property type="family name" value="Plant_carboxylesterase"/>
</dbReference>
<evidence type="ECO:0000259" key="2">
    <source>
        <dbReference type="Pfam" id="PF07859"/>
    </source>
</evidence>
<dbReference type="OrthoDB" id="408631at2759"/>
<dbReference type="EMBL" id="HG739087">
    <property type="protein sequence ID" value="CDO99023.1"/>
    <property type="molecule type" value="Genomic_DNA"/>
</dbReference>
<feature type="domain" description="Alpha/beta hydrolase fold-3" evidence="2">
    <location>
        <begin position="75"/>
        <end position="301"/>
    </location>
</feature>
<dbReference type="InterPro" id="IPR029058">
    <property type="entry name" value="AB_hydrolase_fold"/>
</dbReference>
<dbReference type="PhylomeDB" id="A0A068TUJ7"/>
<organism evidence="3 4">
    <name type="scientific">Coffea canephora</name>
    <name type="common">Robusta coffee</name>
    <dbReference type="NCBI Taxonomy" id="49390"/>
    <lineage>
        <taxon>Eukaryota</taxon>
        <taxon>Viridiplantae</taxon>
        <taxon>Streptophyta</taxon>
        <taxon>Embryophyta</taxon>
        <taxon>Tracheophyta</taxon>
        <taxon>Spermatophyta</taxon>
        <taxon>Magnoliopsida</taxon>
        <taxon>eudicotyledons</taxon>
        <taxon>Gunneridae</taxon>
        <taxon>Pentapetalae</taxon>
        <taxon>asterids</taxon>
        <taxon>lamiids</taxon>
        <taxon>Gentianales</taxon>
        <taxon>Rubiaceae</taxon>
        <taxon>Ixoroideae</taxon>
        <taxon>Gardenieae complex</taxon>
        <taxon>Bertiereae - Coffeeae clade</taxon>
        <taxon>Coffeeae</taxon>
        <taxon>Coffea</taxon>
    </lineage>
</organism>
<dbReference type="InterPro" id="IPR050466">
    <property type="entry name" value="Carboxylest/Gibb_receptor"/>
</dbReference>
<evidence type="ECO:0000256" key="1">
    <source>
        <dbReference type="ARBA" id="ARBA00010515"/>
    </source>
</evidence>
<comment type="similarity">
    <text evidence="1">Belongs to the 'GDXG' lipolytic enzyme family.</text>
</comment>
<evidence type="ECO:0000313" key="4">
    <source>
        <dbReference type="Proteomes" id="UP000295252"/>
    </source>
</evidence>
<dbReference type="AlphaFoldDB" id="A0A068TUJ7"/>
<dbReference type="PANTHER" id="PTHR23024:SF551">
    <property type="entry name" value="2-HYDROXYISOFLAVANONE DEHYDRATASE-LIKE"/>
    <property type="match status" value="1"/>
</dbReference>
<name>A0A068TUJ7_COFCA</name>
<keyword evidence="4" id="KW-1185">Reference proteome</keyword>
<dbReference type="Gramene" id="CDO99023">
    <property type="protein sequence ID" value="CDO99023"/>
    <property type="gene ID" value="GSCOC_T00026027001"/>
</dbReference>
<proteinExistence type="inferred from homology"/>
<dbReference type="InterPro" id="IPR013094">
    <property type="entry name" value="AB_hydrolase_3"/>
</dbReference>
<dbReference type="Pfam" id="PF07859">
    <property type="entry name" value="Abhydrolase_3"/>
    <property type="match status" value="1"/>
</dbReference>
<dbReference type="SUPFAM" id="SSF53474">
    <property type="entry name" value="alpha/beta-Hydrolases"/>
    <property type="match status" value="1"/>
</dbReference>
<accession>A0A068TUJ7</accession>
<protein>
    <recommendedName>
        <fullName evidence="2">Alpha/beta hydrolase fold-3 domain-containing protein</fullName>
    </recommendedName>
</protein>
<dbReference type="PANTHER" id="PTHR23024">
    <property type="entry name" value="ARYLACETAMIDE DEACETYLASE"/>
    <property type="match status" value="1"/>
</dbReference>
<dbReference type="InParanoid" id="A0A068TUJ7"/>
<dbReference type="STRING" id="49390.A0A068TUJ7"/>
<dbReference type="GO" id="GO:0016787">
    <property type="term" value="F:hydrolase activity"/>
    <property type="evidence" value="ECO:0007669"/>
    <property type="project" value="InterPro"/>
</dbReference>
<reference evidence="4" key="1">
    <citation type="journal article" date="2014" name="Science">
        <title>The coffee genome provides insight into the convergent evolution of caffeine biosynthesis.</title>
        <authorList>
            <person name="Denoeud F."/>
            <person name="Carretero-Paulet L."/>
            <person name="Dereeper A."/>
            <person name="Droc G."/>
            <person name="Guyot R."/>
            <person name="Pietrella M."/>
            <person name="Zheng C."/>
            <person name="Alberti A."/>
            <person name="Anthony F."/>
            <person name="Aprea G."/>
            <person name="Aury J.M."/>
            <person name="Bento P."/>
            <person name="Bernard M."/>
            <person name="Bocs S."/>
            <person name="Campa C."/>
            <person name="Cenci A."/>
            <person name="Combes M.C."/>
            <person name="Crouzillat D."/>
            <person name="Da Silva C."/>
            <person name="Daddiego L."/>
            <person name="De Bellis F."/>
            <person name="Dussert S."/>
            <person name="Garsmeur O."/>
            <person name="Gayraud T."/>
            <person name="Guignon V."/>
            <person name="Jahn K."/>
            <person name="Jamilloux V."/>
            <person name="Joet T."/>
            <person name="Labadie K."/>
            <person name="Lan T."/>
            <person name="Leclercq J."/>
            <person name="Lepelley M."/>
            <person name="Leroy T."/>
            <person name="Li L.T."/>
            <person name="Librado P."/>
            <person name="Lopez L."/>
            <person name="Munoz A."/>
            <person name="Noel B."/>
            <person name="Pallavicini A."/>
            <person name="Perrotta G."/>
            <person name="Poncet V."/>
            <person name="Pot D."/>
            <person name="Priyono X."/>
            <person name="Rigoreau M."/>
            <person name="Rouard M."/>
            <person name="Rozas J."/>
            <person name="Tranchant-Dubreuil C."/>
            <person name="VanBuren R."/>
            <person name="Zhang Q."/>
            <person name="Andrade A.C."/>
            <person name="Argout X."/>
            <person name="Bertrand B."/>
            <person name="de Kochko A."/>
            <person name="Graziosi G."/>
            <person name="Henry R.J."/>
            <person name="Jayarama X."/>
            <person name="Ming R."/>
            <person name="Nagai C."/>
            <person name="Rounsley S."/>
            <person name="Sankoff D."/>
            <person name="Giuliano G."/>
            <person name="Albert V.A."/>
            <person name="Wincker P."/>
            <person name="Lashermes P."/>
        </authorList>
    </citation>
    <scope>NUCLEOTIDE SEQUENCE [LARGE SCALE GENOMIC DNA]</scope>
    <source>
        <strain evidence="4">cv. DH200-94</strain>
    </source>
</reference>
<gene>
    <name evidence="3" type="ORF">GSCOC_T00026027001</name>
</gene>